<evidence type="ECO:0000256" key="5">
    <source>
        <dbReference type="ARBA" id="ARBA00022555"/>
    </source>
</evidence>
<accession>A0A7C5IZR7</accession>
<dbReference type="FunFam" id="3.30.54.20:FF:000001">
    <property type="entry name" value="Alanine--tRNA ligase"/>
    <property type="match status" value="1"/>
</dbReference>
<dbReference type="Gene3D" id="3.10.310.40">
    <property type="match status" value="1"/>
</dbReference>
<keyword evidence="6 18" id="KW-0436">Ligase</keyword>
<dbReference type="EC" id="6.1.1.7" evidence="3"/>
<dbReference type="EMBL" id="DROM01000382">
    <property type="protein sequence ID" value="HHH13835.1"/>
    <property type="molecule type" value="Genomic_DNA"/>
</dbReference>
<name>A0A7C5IZR7_9GAMM</name>
<keyword evidence="12" id="KW-0648">Protein biosynthesis</keyword>
<evidence type="ECO:0000256" key="3">
    <source>
        <dbReference type="ARBA" id="ARBA00013168"/>
    </source>
</evidence>
<organism evidence="18">
    <name type="scientific">Thiolapillus brandeum</name>
    <dbReference type="NCBI Taxonomy" id="1076588"/>
    <lineage>
        <taxon>Bacteria</taxon>
        <taxon>Pseudomonadati</taxon>
        <taxon>Pseudomonadota</taxon>
        <taxon>Gammaproteobacteria</taxon>
        <taxon>Chromatiales</taxon>
        <taxon>Sedimenticolaceae</taxon>
        <taxon>Thiolapillus</taxon>
    </lineage>
</organism>
<proteinExistence type="inferred from homology"/>
<dbReference type="InterPro" id="IPR012947">
    <property type="entry name" value="tRNA_SAD"/>
</dbReference>
<keyword evidence="15" id="KW-0175">Coiled coil</keyword>
<evidence type="ECO:0000256" key="4">
    <source>
        <dbReference type="ARBA" id="ARBA00017959"/>
    </source>
</evidence>
<evidence type="ECO:0000259" key="17">
    <source>
        <dbReference type="PROSITE" id="PS50860"/>
    </source>
</evidence>
<reference evidence="18" key="1">
    <citation type="journal article" date="2020" name="mSystems">
        <title>Genome- and Community-Level Interaction Insights into Carbon Utilization and Element Cycling Functions of Hydrothermarchaeota in Hydrothermal Sediment.</title>
        <authorList>
            <person name="Zhou Z."/>
            <person name="Liu Y."/>
            <person name="Xu W."/>
            <person name="Pan J."/>
            <person name="Luo Z.H."/>
            <person name="Li M."/>
        </authorList>
    </citation>
    <scope>NUCLEOTIDE SEQUENCE [LARGE SCALE GENOMIC DNA]</scope>
    <source>
        <strain evidence="18">HyVt-535</strain>
    </source>
</reference>
<dbReference type="AlphaFoldDB" id="A0A7C5IZR7"/>
<dbReference type="FunFam" id="3.30.980.10:FF:000004">
    <property type="entry name" value="Alanine--tRNA ligase, cytoplasmic"/>
    <property type="match status" value="1"/>
</dbReference>
<evidence type="ECO:0000256" key="10">
    <source>
        <dbReference type="ARBA" id="ARBA00022840"/>
    </source>
</evidence>
<keyword evidence="10" id="KW-0067">ATP-binding</keyword>
<dbReference type="GO" id="GO:0045892">
    <property type="term" value="P:negative regulation of DNA-templated transcription"/>
    <property type="evidence" value="ECO:0007669"/>
    <property type="project" value="TreeGrafter"/>
</dbReference>
<dbReference type="FunFam" id="3.10.310.40:FF:000001">
    <property type="entry name" value="Alanine--tRNA ligase"/>
    <property type="match status" value="1"/>
</dbReference>
<protein>
    <recommendedName>
        <fullName evidence="4">Alanine--tRNA ligase</fullName>
        <ecNumber evidence="3">6.1.1.7</ecNumber>
    </recommendedName>
    <alternativeName>
        <fullName evidence="14">Alanyl-tRNA synthetase</fullName>
    </alternativeName>
</protein>
<dbReference type="Gene3D" id="3.30.54.20">
    <property type="match status" value="1"/>
</dbReference>
<evidence type="ECO:0000256" key="8">
    <source>
        <dbReference type="ARBA" id="ARBA00022741"/>
    </source>
</evidence>
<evidence type="ECO:0000256" key="16">
    <source>
        <dbReference type="SAM" id="MobiDB-lite"/>
    </source>
</evidence>
<keyword evidence="13" id="KW-0030">Aminoacyl-tRNA synthetase</keyword>
<evidence type="ECO:0000256" key="11">
    <source>
        <dbReference type="ARBA" id="ARBA00022884"/>
    </source>
</evidence>
<dbReference type="PANTHER" id="PTHR11777">
    <property type="entry name" value="ALANYL-TRNA SYNTHETASE"/>
    <property type="match status" value="1"/>
</dbReference>
<dbReference type="Pfam" id="PF07973">
    <property type="entry name" value="tRNA_SAD"/>
    <property type="match status" value="1"/>
</dbReference>
<dbReference type="GO" id="GO:0006419">
    <property type="term" value="P:alanyl-tRNA aminoacylation"/>
    <property type="evidence" value="ECO:0007669"/>
    <property type="project" value="InterPro"/>
</dbReference>
<evidence type="ECO:0000256" key="15">
    <source>
        <dbReference type="SAM" id="Coils"/>
    </source>
</evidence>
<evidence type="ECO:0000256" key="13">
    <source>
        <dbReference type="ARBA" id="ARBA00023146"/>
    </source>
</evidence>
<dbReference type="GO" id="GO:0004813">
    <property type="term" value="F:alanine-tRNA ligase activity"/>
    <property type="evidence" value="ECO:0007669"/>
    <property type="project" value="UniProtKB-EC"/>
</dbReference>
<dbReference type="GO" id="GO:0005829">
    <property type="term" value="C:cytosol"/>
    <property type="evidence" value="ECO:0007669"/>
    <property type="project" value="TreeGrafter"/>
</dbReference>
<dbReference type="Gene3D" id="6.10.250.550">
    <property type="match status" value="1"/>
</dbReference>
<keyword evidence="5" id="KW-0820">tRNA-binding</keyword>
<dbReference type="Pfam" id="PF02272">
    <property type="entry name" value="DHHA1"/>
    <property type="match status" value="1"/>
</dbReference>
<evidence type="ECO:0000256" key="6">
    <source>
        <dbReference type="ARBA" id="ARBA00022598"/>
    </source>
</evidence>
<gene>
    <name evidence="18" type="ORF">ENJ98_06315</name>
</gene>
<dbReference type="Gene3D" id="3.30.980.10">
    <property type="entry name" value="Threonyl-trna Synthetase, Chain A, domain 2"/>
    <property type="match status" value="1"/>
</dbReference>
<dbReference type="GO" id="GO:0000049">
    <property type="term" value="F:tRNA binding"/>
    <property type="evidence" value="ECO:0007669"/>
    <property type="project" value="UniProtKB-KW"/>
</dbReference>
<dbReference type="InterPro" id="IPR003156">
    <property type="entry name" value="DHHA1_dom"/>
</dbReference>
<dbReference type="InterPro" id="IPR050058">
    <property type="entry name" value="Ala-tRNA_ligase"/>
</dbReference>
<dbReference type="InterPro" id="IPR018163">
    <property type="entry name" value="Thr/Ala-tRNA-synth_IIc_edit"/>
</dbReference>
<feature type="region of interest" description="Disordered" evidence="16">
    <location>
        <begin position="299"/>
        <end position="323"/>
    </location>
</feature>
<dbReference type="PROSITE" id="PS50860">
    <property type="entry name" value="AA_TRNA_LIGASE_II_ALA"/>
    <property type="match status" value="1"/>
</dbReference>
<dbReference type="InterPro" id="IPR018165">
    <property type="entry name" value="Ala-tRNA-synth_IIc_core"/>
</dbReference>
<dbReference type="Proteomes" id="UP000886100">
    <property type="component" value="Unassembled WGS sequence"/>
</dbReference>
<evidence type="ECO:0000256" key="1">
    <source>
        <dbReference type="ARBA" id="ARBA00001947"/>
    </source>
</evidence>
<dbReference type="SMART" id="SM00863">
    <property type="entry name" value="tRNA_SAD"/>
    <property type="match status" value="1"/>
</dbReference>
<keyword evidence="8" id="KW-0547">Nucleotide-binding</keyword>
<feature type="non-terminal residue" evidence="18">
    <location>
        <position position="1"/>
    </location>
</feature>
<sequence length="336" mass="36253">ALHVGDQVVAEVDADNRRAIALNHSATHLLHAALRQILGEHVQQKGSLVEAERLRFDFSHFEPLTREQLHAIERLVNEQIRENLVVETRIMALEDAKAAGAMALFGEKYEEQVRVLRMGDFSIELCGGTHVRATGDIGLFKIVSEGGIASGVRRIEAVTGERAIEWVQQAEDRLQEIAGLVKSGLDDVEEKVRALLEKSRRQEKEMERLKAKLASAAGSDLASQAVNLGEAKVLAATLEGADVKTLRDTLDQLKNKLGSAVIVLATVNDGKVNLVAGVTRDLTDRVKAGDLVKRVAEQVGGRGGGRPDMAQAGGTDPGALPAALASVEPWVRERLG</sequence>
<comment type="cofactor">
    <cofactor evidence="1">
        <name>Zn(2+)</name>
        <dbReference type="ChEBI" id="CHEBI:29105"/>
    </cofactor>
</comment>
<keyword evidence="11" id="KW-0694">RNA-binding</keyword>
<dbReference type="GO" id="GO:0002161">
    <property type="term" value="F:aminoacyl-tRNA deacylase activity"/>
    <property type="evidence" value="ECO:0007669"/>
    <property type="project" value="TreeGrafter"/>
</dbReference>
<keyword evidence="9" id="KW-0862">Zinc</keyword>
<dbReference type="GO" id="GO:0005524">
    <property type="term" value="F:ATP binding"/>
    <property type="evidence" value="ECO:0007669"/>
    <property type="project" value="UniProtKB-KW"/>
</dbReference>
<evidence type="ECO:0000256" key="7">
    <source>
        <dbReference type="ARBA" id="ARBA00022723"/>
    </source>
</evidence>
<keyword evidence="7" id="KW-0479">Metal-binding</keyword>
<comment type="caution">
    <text evidence="18">The sequence shown here is derived from an EMBL/GenBank/DDBJ whole genome shotgun (WGS) entry which is preliminary data.</text>
</comment>
<feature type="coiled-coil region" evidence="15">
    <location>
        <begin position="185"/>
        <end position="219"/>
    </location>
</feature>
<evidence type="ECO:0000256" key="2">
    <source>
        <dbReference type="ARBA" id="ARBA00008226"/>
    </source>
</evidence>
<feature type="domain" description="Alanyl-transfer RNA synthetases family profile" evidence="17">
    <location>
        <begin position="1"/>
        <end position="169"/>
    </location>
</feature>
<dbReference type="GO" id="GO:0046872">
    <property type="term" value="F:metal ion binding"/>
    <property type="evidence" value="ECO:0007669"/>
    <property type="project" value="UniProtKB-KW"/>
</dbReference>
<evidence type="ECO:0000256" key="12">
    <source>
        <dbReference type="ARBA" id="ARBA00022917"/>
    </source>
</evidence>
<evidence type="ECO:0000256" key="9">
    <source>
        <dbReference type="ARBA" id="ARBA00022833"/>
    </source>
</evidence>
<evidence type="ECO:0000256" key="14">
    <source>
        <dbReference type="ARBA" id="ARBA00032577"/>
    </source>
</evidence>
<dbReference type="PANTHER" id="PTHR11777:SF9">
    <property type="entry name" value="ALANINE--TRNA LIGASE, CYTOPLASMIC"/>
    <property type="match status" value="1"/>
</dbReference>
<dbReference type="SUPFAM" id="SSF55186">
    <property type="entry name" value="ThrRS/AlaRS common domain"/>
    <property type="match status" value="1"/>
</dbReference>
<evidence type="ECO:0000313" key="18">
    <source>
        <dbReference type="EMBL" id="HHH13835.1"/>
    </source>
</evidence>
<comment type="similarity">
    <text evidence="2">Belongs to the class-II aminoacyl-tRNA synthetase family.</text>
</comment>